<sequence length="337" mass="37906">MPTHEKEITAPVDLCTPDGRLNPEAVGWSRTPLHRCNLRGWSRTKRWEYWCLTTPTHLVALTLSSLDYLGLTSVYLLDYGPHRQHPTATSVTALSPLARTVTLPRDLDGGQARATGKITATITPTAGATRLRFDCATPHGRLTGDLTALLPEGHETLNVVVPWDDRRFQYTSKHTARPAHGTVHLGDTRYDFTDAWAVLDHGRGRWPYSTHWHWGAASGRTDGHTVGLQLGGTWTQGTGMTENALCIDGRLTKIGTELRWHHPDNHKPWHLTTPDSDQVDLVFTPFHERAETTNALLLRNHTRQCFGHYSGTVRTDDGTTIRIDRLLGWAEEVRMRW</sequence>
<name>A0A147KIP7_THECS</name>
<dbReference type="InterPro" id="IPR021243">
    <property type="entry name" value="DUF2804"/>
</dbReference>
<dbReference type="PANTHER" id="PTHR35868">
    <property type="entry name" value="DUF2804 DOMAIN-CONTAINING PROTEIN-RELATED"/>
    <property type="match status" value="1"/>
</dbReference>
<evidence type="ECO:0000313" key="2">
    <source>
        <dbReference type="Proteomes" id="UP000074382"/>
    </source>
</evidence>
<proteinExistence type="predicted"/>
<dbReference type="STRING" id="665004.AC529_08335"/>
<dbReference type="PATRIC" id="fig|665004.4.peg.2085"/>
<dbReference type="EMBL" id="LGEM01000036">
    <property type="protein sequence ID" value="KUP97156.1"/>
    <property type="molecule type" value="Genomic_DNA"/>
</dbReference>
<dbReference type="OrthoDB" id="9762066at2"/>
<gene>
    <name evidence="1" type="ORF">AC529_08335</name>
</gene>
<dbReference type="AlphaFoldDB" id="A0A147KIP7"/>
<protein>
    <recommendedName>
        <fullName evidence="3">DUF2804 domain-containing protein</fullName>
    </recommendedName>
</protein>
<comment type="caution">
    <text evidence="1">The sequence shown here is derived from an EMBL/GenBank/DDBJ whole genome shotgun (WGS) entry which is preliminary data.</text>
</comment>
<dbReference type="Pfam" id="PF10974">
    <property type="entry name" value="DUF2804"/>
    <property type="match status" value="1"/>
</dbReference>
<evidence type="ECO:0000313" key="1">
    <source>
        <dbReference type="EMBL" id="KUP97156.1"/>
    </source>
</evidence>
<reference evidence="2" key="1">
    <citation type="journal article" date="2017" name="Acta Aliment.">
        <title>Plant polysaccharide degrading enzyme system of Thermpbifida cellulosilytica TB100 revealed by de novo genome project data.</title>
        <authorList>
            <person name="Toth A."/>
            <person name="Baka E."/>
            <person name="Luzics S."/>
            <person name="Bata-Vidacs I."/>
            <person name="Nagy I."/>
            <person name="Balint B."/>
            <person name="Herceg R."/>
            <person name="Olasz F."/>
            <person name="Wilk T."/>
            <person name="Nagy T."/>
            <person name="Kriszt B."/>
            <person name="Nagy I."/>
            <person name="Kukolya J."/>
        </authorList>
    </citation>
    <scope>NUCLEOTIDE SEQUENCE [LARGE SCALE GENOMIC DNA]</scope>
    <source>
        <strain evidence="2">TB100</strain>
    </source>
</reference>
<keyword evidence="2" id="KW-1185">Reference proteome</keyword>
<dbReference type="RefSeq" id="WP_068755647.1">
    <property type="nucleotide sequence ID" value="NZ_KQ950181.1"/>
</dbReference>
<dbReference type="Proteomes" id="UP000074382">
    <property type="component" value="Unassembled WGS sequence"/>
</dbReference>
<evidence type="ECO:0008006" key="3">
    <source>
        <dbReference type="Google" id="ProtNLM"/>
    </source>
</evidence>
<dbReference type="PANTHER" id="PTHR35868:SF3">
    <property type="entry name" value="DUF2804 DOMAIN-CONTAINING PROTEIN"/>
    <property type="match status" value="1"/>
</dbReference>
<organism evidence="1 2">
    <name type="scientific">Thermobifida cellulosilytica TB100</name>
    <dbReference type="NCBI Taxonomy" id="665004"/>
    <lineage>
        <taxon>Bacteria</taxon>
        <taxon>Bacillati</taxon>
        <taxon>Actinomycetota</taxon>
        <taxon>Actinomycetes</taxon>
        <taxon>Streptosporangiales</taxon>
        <taxon>Nocardiopsidaceae</taxon>
        <taxon>Thermobifida</taxon>
    </lineage>
</organism>
<accession>A0A147KIP7</accession>